<keyword evidence="2" id="KW-1185">Reference proteome</keyword>
<evidence type="ECO:0000313" key="1">
    <source>
        <dbReference type="EnsemblPlants" id="Bo4g039940.1"/>
    </source>
</evidence>
<dbReference type="eggNOG" id="KOG1075">
    <property type="taxonomic scope" value="Eukaryota"/>
</dbReference>
<dbReference type="AlphaFoldDB" id="A0A0D3BS74"/>
<dbReference type="HOGENOM" id="CLU_000680_19_1_1"/>
<name>A0A0D3BS74_BRAOL</name>
<dbReference type="Proteomes" id="UP000032141">
    <property type="component" value="Chromosome C4"/>
</dbReference>
<dbReference type="EnsemblPlants" id="Bo4g039940.1">
    <property type="protein sequence ID" value="Bo4g039940.1"/>
    <property type="gene ID" value="Bo4g039940"/>
</dbReference>
<organism evidence="1 2">
    <name type="scientific">Brassica oleracea var. oleracea</name>
    <dbReference type="NCBI Taxonomy" id="109376"/>
    <lineage>
        <taxon>Eukaryota</taxon>
        <taxon>Viridiplantae</taxon>
        <taxon>Streptophyta</taxon>
        <taxon>Embryophyta</taxon>
        <taxon>Tracheophyta</taxon>
        <taxon>Spermatophyta</taxon>
        <taxon>Magnoliopsida</taxon>
        <taxon>eudicotyledons</taxon>
        <taxon>Gunneridae</taxon>
        <taxon>Pentapetalae</taxon>
        <taxon>rosids</taxon>
        <taxon>malvids</taxon>
        <taxon>Brassicales</taxon>
        <taxon>Brassicaceae</taxon>
        <taxon>Brassiceae</taxon>
        <taxon>Brassica</taxon>
    </lineage>
</organism>
<evidence type="ECO:0000313" key="2">
    <source>
        <dbReference type="Proteomes" id="UP000032141"/>
    </source>
</evidence>
<protein>
    <recommendedName>
        <fullName evidence="3">Reverse transcriptase zinc-binding domain-containing protein</fullName>
    </recommendedName>
</protein>
<sequence>MQTRDHLFLRCEYTQDVWNVVFSRCHPPLASFSDWSELLSWIRAAATPELKLLRKLTSQATIFHLWKQRNNLIHNHISLSPVSIFYCIDKELKNIISARKGRKYFRSLMSMWLK</sequence>
<reference evidence="1" key="2">
    <citation type="submission" date="2015-03" db="UniProtKB">
        <authorList>
            <consortium name="EnsemblPlants"/>
        </authorList>
    </citation>
    <scope>IDENTIFICATION</scope>
</reference>
<dbReference type="OMA" id="KCHFSHE"/>
<reference evidence="1 2" key="1">
    <citation type="journal article" date="2014" name="Genome Biol.">
        <title>Transcriptome and methylome profiling reveals relics of genome dominance in the mesopolyploid Brassica oleracea.</title>
        <authorList>
            <person name="Parkin I.A."/>
            <person name="Koh C."/>
            <person name="Tang H."/>
            <person name="Robinson S.J."/>
            <person name="Kagale S."/>
            <person name="Clarke W.E."/>
            <person name="Town C.D."/>
            <person name="Nixon J."/>
            <person name="Krishnakumar V."/>
            <person name="Bidwell S.L."/>
            <person name="Denoeud F."/>
            <person name="Belcram H."/>
            <person name="Links M.G."/>
            <person name="Just J."/>
            <person name="Clarke C."/>
            <person name="Bender T."/>
            <person name="Huebert T."/>
            <person name="Mason A.S."/>
            <person name="Pires J.C."/>
            <person name="Barker G."/>
            <person name="Moore J."/>
            <person name="Walley P.G."/>
            <person name="Manoli S."/>
            <person name="Batley J."/>
            <person name="Edwards D."/>
            <person name="Nelson M.N."/>
            <person name="Wang X."/>
            <person name="Paterson A.H."/>
            <person name="King G."/>
            <person name="Bancroft I."/>
            <person name="Chalhoub B."/>
            <person name="Sharpe A.G."/>
        </authorList>
    </citation>
    <scope>NUCLEOTIDE SEQUENCE</scope>
    <source>
        <strain evidence="1 2">cv. TO1000</strain>
    </source>
</reference>
<evidence type="ECO:0008006" key="3">
    <source>
        <dbReference type="Google" id="ProtNLM"/>
    </source>
</evidence>
<dbReference type="Gramene" id="Bo4g039940.1">
    <property type="protein sequence ID" value="Bo4g039940.1"/>
    <property type="gene ID" value="Bo4g039940"/>
</dbReference>
<accession>A0A0D3BS74</accession>
<proteinExistence type="predicted"/>